<dbReference type="Pfam" id="PF05365">
    <property type="entry name" value="UCR_UQCRX_QCR9"/>
    <property type="match status" value="1"/>
</dbReference>
<organism evidence="13 14">
    <name type="scientific">Stachybotrys chartarum (strain CBS 109288 / IBT 7711)</name>
    <name type="common">Toxic black mold</name>
    <name type="synonym">Stilbospora chartarum</name>
    <dbReference type="NCBI Taxonomy" id="1280523"/>
    <lineage>
        <taxon>Eukaryota</taxon>
        <taxon>Fungi</taxon>
        <taxon>Dikarya</taxon>
        <taxon>Ascomycota</taxon>
        <taxon>Pezizomycotina</taxon>
        <taxon>Sordariomycetes</taxon>
        <taxon>Hypocreomycetidae</taxon>
        <taxon>Hypocreales</taxon>
        <taxon>Stachybotryaceae</taxon>
        <taxon>Stachybotrys</taxon>
    </lineage>
</organism>
<keyword evidence="7" id="KW-0249">Electron transport</keyword>
<dbReference type="PANTHER" id="PTHR12980:SF0">
    <property type="entry name" value="CYTOCHROME B-C1 COMPLEX SUBUNIT 9"/>
    <property type="match status" value="1"/>
</dbReference>
<dbReference type="EMBL" id="KL648645">
    <property type="protein sequence ID" value="KEY66794.1"/>
    <property type="molecule type" value="Genomic_DNA"/>
</dbReference>
<protein>
    <recommendedName>
        <fullName evidence="11">Complex III subunit 9</fullName>
    </recommendedName>
</protein>
<proteinExistence type="inferred from homology"/>
<evidence type="ECO:0000313" key="13">
    <source>
        <dbReference type="EMBL" id="KEY66794.1"/>
    </source>
</evidence>
<dbReference type="SUPFAM" id="SSF81514">
    <property type="entry name" value="Subunit X (non-heme 7 kDa protein) of cytochrome bc1 complex (Ubiquinol-cytochrome c reductase)"/>
    <property type="match status" value="1"/>
</dbReference>
<evidence type="ECO:0000256" key="7">
    <source>
        <dbReference type="ARBA" id="ARBA00022982"/>
    </source>
</evidence>
<keyword evidence="5 12" id="KW-0812">Transmembrane</keyword>
<dbReference type="InterPro" id="IPR036656">
    <property type="entry name" value="QCR9_sf"/>
</dbReference>
<evidence type="ECO:0000256" key="10">
    <source>
        <dbReference type="ARBA" id="ARBA00023136"/>
    </source>
</evidence>
<keyword evidence="14" id="KW-1185">Reference proteome</keyword>
<evidence type="ECO:0000256" key="6">
    <source>
        <dbReference type="ARBA" id="ARBA00022792"/>
    </source>
</evidence>
<evidence type="ECO:0000256" key="12">
    <source>
        <dbReference type="SAM" id="Phobius"/>
    </source>
</evidence>
<dbReference type="OrthoDB" id="44067at2759"/>
<evidence type="ECO:0000256" key="3">
    <source>
        <dbReference type="ARBA" id="ARBA00022448"/>
    </source>
</evidence>
<evidence type="ECO:0000313" key="14">
    <source>
        <dbReference type="Proteomes" id="UP000028045"/>
    </source>
</evidence>
<dbReference type="AlphaFoldDB" id="A0A084ANB5"/>
<evidence type="ECO:0000256" key="1">
    <source>
        <dbReference type="ARBA" id="ARBA00004434"/>
    </source>
</evidence>
<name>A0A084ANB5_STACB</name>
<dbReference type="HOGENOM" id="CLU_2198725_0_0_1"/>
<keyword evidence="10 12" id="KW-0472">Membrane</keyword>
<dbReference type="GO" id="GO:0006122">
    <property type="term" value="P:mitochondrial electron transport, ubiquinol to cytochrome c"/>
    <property type="evidence" value="ECO:0007669"/>
    <property type="project" value="InterPro"/>
</dbReference>
<comment type="subcellular location">
    <subcellularLocation>
        <location evidence="1">Mitochondrion inner membrane</location>
        <topology evidence="1">Single-pass membrane protein</topology>
    </subcellularLocation>
</comment>
<evidence type="ECO:0000256" key="11">
    <source>
        <dbReference type="ARBA" id="ARBA00044247"/>
    </source>
</evidence>
<keyword evidence="6" id="KW-0999">Mitochondrion inner membrane</keyword>
<gene>
    <name evidence="13" type="ORF">S7711_07966</name>
</gene>
<evidence type="ECO:0000256" key="5">
    <source>
        <dbReference type="ARBA" id="ARBA00022692"/>
    </source>
</evidence>
<dbReference type="Proteomes" id="UP000028045">
    <property type="component" value="Unassembled WGS sequence"/>
</dbReference>
<sequence length="108" mass="12510">MDTLASLRDFANFLPRPLPNLQPKVIPSSFSRPPSTRDCFESPNCAILSKCALFKRNYVMLTAVFGAGFLFEIGFNSTMDKVWDMNNRGRQWKDIRHKYIKESEEDDE</sequence>
<reference evidence="13 14" key="1">
    <citation type="journal article" date="2014" name="BMC Genomics">
        <title>Comparative genome sequencing reveals chemotype-specific gene clusters in the toxigenic black mold Stachybotrys.</title>
        <authorList>
            <person name="Semeiks J."/>
            <person name="Borek D."/>
            <person name="Otwinowski Z."/>
            <person name="Grishin N.V."/>
        </authorList>
    </citation>
    <scope>NUCLEOTIDE SEQUENCE [LARGE SCALE GENOMIC DNA]</scope>
    <source>
        <strain evidence="14">CBS 109288 / IBT 7711</strain>
    </source>
</reference>
<dbReference type="PANTHER" id="PTHR12980">
    <property type="entry name" value="UBIQUINOL-CYTOCHROME C REDUCTASE COMPLEX, SUBUNIT X"/>
    <property type="match status" value="1"/>
</dbReference>
<keyword evidence="8 12" id="KW-1133">Transmembrane helix</keyword>
<feature type="transmembrane region" description="Helical" evidence="12">
    <location>
        <begin position="58"/>
        <end position="75"/>
    </location>
</feature>
<evidence type="ECO:0000256" key="2">
    <source>
        <dbReference type="ARBA" id="ARBA00007856"/>
    </source>
</evidence>
<dbReference type="GO" id="GO:0045275">
    <property type="term" value="C:respiratory chain complex III"/>
    <property type="evidence" value="ECO:0007669"/>
    <property type="project" value="InterPro"/>
</dbReference>
<keyword evidence="3" id="KW-0813">Transport</keyword>
<dbReference type="Gene3D" id="1.20.5.260">
    <property type="entry name" value="Cytochrome b-c1 complex subunit 9"/>
    <property type="match status" value="1"/>
</dbReference>
<evidence type="ECO:0000256" key="8">
    <source>
        <dbReference type="ARBA" id="ARBA00022989"/>
    </source>
</evidence>
<dbReference type="GO" id="GO:0005743">
    <property type="term" value="C:mitochondrial inner membrane"/>
    <property type="evidence" value="ECO:0007669"/>
    <property type="project" value="UniProtKB-SubCell"/>
</dbReference>
<evidence type="ECO:0000256" key="4">
    <source>
        <dbReference type="ARBA" id="ARBA00022660"/>
    </source>
</evidence>
<evidence type="ECO:0000256" key="9">
    <source>
        <dbReference type="ARBA" id="ARBA00023128"/>
    </source>
</evidence>
<keyword evidence="4" id="KW-0679">Respiratory chain</keyword>
<keyword evidence="9" id="KW-0496">Mitochondrion</keyword>
<comment type="similarity">
    <text evidence="2">Belongs to the UQCR10/QCR9 family.</text>
</comment>
<dbReference type="FunFam" id="1.20.5.260:FF:000001">
    <property type="entry name" value="Cytochrome b-c1 complex subunit 9"/>
    <property type="match status" value="1"/>
</dbReference>
<dbReference type="InterPro" id="IPR008027">
    <property type="entry name" value="QCR9"/>
</dbReference>
<accession>A0A084ANB5</accession>